<accession>A0A5K3FV56</accession>
<dbReference type="AlphaFoldDB" id="A0A5K3FV56"/>
<dbReference type="WBParaSite" id="MCU_011858-RA">
    <property type="protein sequence ID" value="MCU_011858-RA"/>
    <property type="gene ID" value="MCU_011858"/>
</dbReference>
<protein>
    <submittedName>
        <fullName evidence="1">Biogenesis of lysosome-related organelles complex 1 subunit 1</fullName>
    </submittedName>
</protein>
<reference evidence="1" key="1">
    <citation type="submission" date="2019-11" db="UniProtKB">
        <authorList>
            <consortium name="WormBaseParasite"/>
        </authorList>
    </citation>
    <scope>IDENTIFICATION</scope>
</reference>
<organism evidence="1">
    <name type="scientific">Mesocestoides corti</name>
    <name type="common">Flatworm</name>
    <dbReference type="NCBI Taxonomy" id="53468"/>
    <lineage>
        <taxon>Eukaryota</taxon>
        <taxon>Metazoa</taxon>
        <taxon>Spiralia</taxon>
        <taxon>Lophotrochozoa</taxon>
        <taxon>Platyhelminthes</taxon>
        <taxon>Cestoda</taxon>
        <taxon>Eucestoda</taxon>
        <taxon>Cyclophyllidea</taxon>
        <taxon>Mesocestoididae</taxon>
        <taxon>Mesocestoides</taxon>
    </lineage>
</organism>
<proteinExistence type="predicted"/>
<evidence type="ECO:0000313" key="1">
    <source>
        <dbReference type="WBParaSite" id="MCU_011858-RA"/>
    </source>
</evidence>
<sequence>MNSESMDMNDSGNCSAQFEAFKKVVEARSNDLMEHLEHSRASFWENLHACREYVIEQVNCLFNELESRALAEQKHTDAKTQELGLDIMNGFQKIGSCVANIDACKQSLKRLSCDIPNNES</sequence>
<name>A0A5K3FV56_MESCO</name>